<dbReference type="STRING" id="337451.A0A443PJT4"/>
<evidence type="ECO:0000256" key="1">
    <source>
        <dbReference type="ARBA" id="ARBA00004323"/>
    </source>
</evidence>
<dbReference type="CDD" id="cd01635">
    <property type="entry name" value="Glycosyltransferase_GTB-type"/>
    <property type="match status" value="1"/>
</dbReference>
<proteinExistence type="inferred from homology"/>
<accession>A0A443PJT4</accession>
<evidence type="ECO:0000256" key="5">
    <source>
        <dbReference type="ARBA" id="ARBA00023034"/>
    </source>
</evidence>
<dbReference type="EMBL" id="QPKB01000008">
    <property type="protein sequence ID" value="RWR91009.1"/>
    <property type="molecule type" value="Genomic_DNA"/>
</dbReference>
<evidence type="ECO:0000313" key="8">
    <source>
        <dbReference type="EMBL" id="RWR91009.1"/>
    </source>
</evidence>
<dbReference type="SUPFAM" id="SSF53756">
    <property type="entry name" value="UDP-Glycosyltransferase/glycogen phosphorylase"/>
    <property type="match status" value="1"/>
</dbReference>
<dbReference type="Pfam" id="PF03016">
    <property type="entry name" value="Exostosin_GT47"/>
    <property type="match status" value="1"/>
</dbReference>
<evidence type="ECO:0000313" key="9">
    <source>
        <dbReference type="Proteomes" id="UP000283530"/>
    </source>
</evidence>
<keyword evidence="6" id="KW-0472">Membrane</keyword>
<organism evidence="8 9">
    <name type="scientific">Cinnamomum micranthum f. kanehirae</name>
    <dbReference type="NCBI Taxonomy" id="337451"/>
    <lineage>
        <taxon>Eukaryota</taxon>
        <taxon>Viridiplantae</taxon>
        <taxon>Streptophyta</taxon>
        <taxon>Embryophyta</taxon>
        <taxon>Tracheophyta</taxon>
        <taxon>Spermatophyta</taxon>
        <taxon>Magnoliopsida</taxon>
        <taxon>Magnoliidae</taxon>
        <taxon>Laurales</taxon>
        <taxon>Lauraceae</taxon>
        <taxon>Cinnamomum</taxon>
    </lineage>
</organism>
<protein>
    <submittedName>
        <fullName evidence="8">Putative glycosyltransferase</fullName>
    </submittedName>
</protein>
<comment type="similarity">
    <text evidence="2">Belongs to the glycosyltransferase 47 family.</text>
</comment>
<keyword evidence="3" id="KW-0328">Glycosyltransferase</keyword>
<dbReference type="PANTHER" id="PTHR11062:SF337">
    <property type="entry name" value="OS04G0109900 PROTEIN"/>
    <property type="match status" value="1"/>
</dbReference>
<evidence type="ECO:0000256" key="3">
    <source>
        <dbReference type="ARBA" id="ARBA00022676"/>
    </source>
</evidence>
<keyword evidence="6" id="KW-1133">Transmembrane helix</keyword>
<keyword evidence="5" id="KW-0333">Golgi apparatus</keyword>
<dbReference type="Proteomes" id="UP000283530">
    <property type="component" value="Unassembled WGS sequence"/>
</dbReference>
<feature type="domain" description="Exostosin GT47" evidence="7">
    <location>
        <begin position="174"/>
        <end position="459"/>
    </location>
</feature>
<name>A0A443PJT4_9MAGN</name>
<gene>
    <name evidence="8" type="ORF">CKAN_02014500</name>
</gene>
<dbReference type="GO" id="GO:0000139">
    <property type="term" value="C:Golgi membrane"/>
    <property type="evidence" value="ECO:0007669"/>
    <property type="project" value="UniProtKB-SubCell"/>
</dbReference>
<keyword evidence="4" id="KW-0735">Signal-anchor</keyword>
<evidence type="ECO:0000259" key="7">
    <source>
        <dbReference type="Pfam" id="PF03016"/>
    </source>
</evidence>
<evidence type="ECO:0000256" key="2">
    <source>
        <dbReference type="ARBA" id="ARBA00010271"/>
    </source>
</evidence>
<comment type="caution">
    <text evidence="8">The sequence shown here is derived from an EMBL/GenBank/DDBJ whole genome shotgun (WGS) entry which is preliminary data.</text>
</comment>
<keyword evidence="9" id="KW-1185">Reference proteome</keyword>
<keyword evidence="6" id="KW-0812">Transmembrane</keyword>
<evidence type="ECO:0000256" key="6">
    <source>
        <dbReference type="SAM" id="Phobius"/>
    </source>
</evidence>
<dbReference type="InterPro" id="IPR040911">
    <property type="entry name" value="Exostosin_GT47"/>
</dbReference>
<comment type="subcellular location">
    <subcellularLocation>
        <location evidence="1">Golgi apparatus membrane</location>
        <topology evidence="1">Single-pass type II membrane protein</topology>
    </subcellularLocation>
</comment>
<dbReference type="PANTHER" id="PTHR11062">
    <property type="entry name" value="EXOSTOSIN HEPARAN SULFATE GLYCOSYLTRANSFERASE -RELATED"/>
    <property type="match status" value="1"/>
</dbReference>
<evidence type="ECO:0000256" key="4">
    <source>
        <dbReference type="ARBA" id="ARBA00022968"/>
    </source>
</evidence>
<keyword evidence="8" id="KW-0808">Transferase</keyword>
<dbReference type="GO" id="GO:0016757">
    <property type="term" value="F:glycosyltransferase activity"/>
    <property type="evidence" value="ECO:0007669"/>
    <property type="project" value="UniProtKB-KW"/>
</dbReference>
<dbReference type="AlphaFoldDB" id="A0A443PJT4"/>
<dbReference type="InterPro" id="IPR004263">
    <property type="entry name" value="Exostosin"/>
</dbReference>
<feature type="transmembrane region" description="Helical" evidence="6">
    <location>
        <begin position="37"/>
        <end position="56"/>
    </location>
</feature>
<sequence>MDYKKGTRSTSTSKLQREENPWILGSPEMDNSCRSSSVPILCFLFFLFFYLLILCFRDGMNTVFMNTVLVISSSWENSDFNSTHVLFPTQITTSHEARAVAVSENSTLKTPPIINEVGNLSEAQVLEQGLARARAAIRAVASNGTRNASSSPFISTVDIHRNAAAFHQSYLEMERRFKVFVYEEGEPPLVHDGPCKSIYSSEGRFIHELEFGKTAFRTMDPQQAHVYFLPFSVTKMVTYIYDPKTRNRSTLHSFISDYIHVVSSKYGFWNRSQGADHFMLSCHDWAPWASETSSQLYNNSIRVLCNANTSEGFDPRKDVSLPEINLIGGHISPKLLTALPEVYPRPYLVFFAGGVHGPIRPILLQHWKDKGDNDIRVFEYLPKGLDYYSFMLQSKFCLCPSGYEVASPRIVEAIHAECVPVIISDYYVLPFSDVFRWEKFSVEVSVVDIPRLKEILSSISEEEYRMLKEGVRAVKMHFTLNQPPKRFDMFHMILHSIWLRRLNVRLQ</sequence>
<dbReference type="OrthoDB" id="1924787at2759"/>
<reference evidence="8 9" key="1">
    <citation type="journal article" date="2019" name="Nat. Plants">
        <title>Stout camphor tree genome fills gaps in understanding of flowering plant genome evolution.</title>
        <authorList>
            <person name="Chaw S.M."/>
            <person name="Liu Y.C."/>
            <person name="Wu Y.W."/>
            <person name="Wang H.Y."/>
            <person name="Lin C.I."/>
            <person name="Wu C.S."/>
            <person name="Ke H.M."/>
            <person name="Chang L.Y."/>
            <person name="Hsu C.Y."/>
            <person name="Yang H.T."/>
            <person name="Sudianto E."/>
            <person name="Hsu M.H."/>
            <person name="Wu K.P."/>
            <person name="Wang L.N."/>
            <person name="Leebens-Mack J.H."/>
            <person name="Tsai I.J."/>
        </authorList>
    </citation>
    <scope>NUCLEOTIDE SEQUENCE [LARGE SCALE GENOMIC DNA]</scope>
    <source>
        <strain evidence="9">cv. Chaw 1501</strain>
        <tissue evidence="8">Young leaves</tissue>
    </source>
</reference>